<dbReference type="InterPro" id="IPR005467">
    <property type="entry name" value="His_kinase_dom"/>
</dbReference>
<dbReference type="InterPro" id="IPR011123">
    <property type="entry name" value="Y_Y_Y"/>
</dbReference>
<dbReference type="EMBL" id="CP028136">
    <property type="protein sequence ID" value="AVR46859.1"/>
    <property type="molecule type" value="Genomic_DNA"/>
</dbReference>
<gene>
    <name evidence="4" type="ORF">C7S20_17215</name>
</gene>
<keyword evidence="2" id="KW-1133">Transmembrane helix</keyword>
<dbReference type="Gene3D" id="2.130.10.10">
    <property type="entry name" value="YVTN repeat-like/Quinoprotein amine dehydrogenase"/>
    <property type="match status" value="2"/>
</dbReference>
<dbReference type="Pfam" id="PF07494">
    <property type="entry name" value="Reg_prop"/>
    <property type="match status" value="2"/>
</dbReference>
<dbReference type="PROSITE" id="PS50109">
    <property type="entry name" value="HIS_KIN"/>
    <property type="match status" value="1"/>
</dbReference>
<dbReference type="PANTHER" id="PTHR43547">
    <property type="entry name" value="TWO-COMPONENT HISTIDINE KINASE"/>
    <property type="match status" value="1"/>
</dbReference>
<dbReference type="InterPro" id="IPR013783">
    <property type="entry name" value="Ig-like_fold"/>
</dbReference>
<dbReference type="Pfam" id="PF02518">
    <property type="entry name" value="HATPase_c"/>
    <property type="match status" value="1"/>
</dbReference>
<reference evidence="5" key="1">
    <citation type="submission" date="2018-03" db="EMBL/GenBank/DDBJ databases">
        <title>Gramella fulva sp. nov., isolated from a dry surface of tidal flat.</title>
        <authorList>
            <person name="Hwang S.H."/>
            <person name="Hwang W.M."/>
            <person name="Kang K."/>
            <person name="Ahn T.-Y."/>
        </authorList>
    </citation>
    <scope>NUCLEOTIDE SEQUENCE [LARGE SCALE GENOMIC DNA]</scope>
    <source>
        <strain evidence="5">SH35</strain>
    </source>
</reference>
<dbReference type="SUPFAM" id="SSF50998">
    <property type="entry name" value="Quinoprotein alcohol dehydrogenase-like"/>
    <property type="match status" value="1"/>
</dbReference>
<organism evidence="4 5">
    <name type="scientific">Christiangramia fulva</name>
    <dbReference type="NCBI Taxonomy" id="2126553"/>
    <lineage>
        <taxon>Bacteria</taxon>
        <taxon>Pseudomonadati</taxon>
        <taxon>Bacteroidota</taxon>
        <taxon>Flavobacteriia</taxon>
        <taxon>Flavobacteriales</taxon>
        <taxon>Flavobacteriaceae</taxon>
        <taxon>Christiangramia</taxon>
    </lineage>
</organism>
<evidence type="ECO:0000256" key="2">
    <source>
        <dbReference type="SAM" id="Phobius"/>
    </source>
</evidence>
<accession>A0A2R3Z9A7</accession>
<evidence type="ECO:0000259" key="3">
    <source>
        <dbReference type="PROSITE" id="PS50109"/>
    </source>
</evidence>
<dbReference type="AlphaFoldDB" id="A0A2R3Z9A7"/>
<sequence length="1007" mass="116236">MISIWKFIFLNLLLFFSNLLSSQEQNYWFRNISVENGLSQNTVLDITQDSLNYMWIATPDGLNKYDGTNFTYYPISFDFNVSGTDVRTGRIEVYGEDLWMIVRGGRLEKMALKTGDFCKYLKFNNSEIVIPPLIDLLIEDDNKIWLATRNDGVYLVNRNMDIISRFYATAPLSNKISSDKINKLFKDSTNKIWILTDNGINEIQKNHTASYLSGENIIWAEELFGNLFFGNTKEYQFVLPVNSNQFHKSNAPKYVHLSHHHKDDAMQWLGTYGQGLYLLDKKYRNNEHLVTNKNRRGTLSSNYILCIFEDSEGAIWIGTEGGGINYFDKSFRDFHFLDVQNLSKEISLYQTRAITKDKDNNLWLAADGNLIKQIDEYSFQRIKVDSLFKTENKLRINALRADKQGNIWMGTHGRGIAVINSKTNEKKVFDDEEEKKKIIWCLLEGSQDNLWAGSQSSGLISLNKSSGEVKEFSPHGADNSAVKSITRINDSLIAVGFDPGGIQLFSEKDLEFQELSKTVNRELKNVVINTLYYLNNWLWIGTSGKGLYAINLNTGKFINFGKKSGLTTNIINGIVEENSRKLWISTNEGLLRLTYEKVGDKINIEEIQQFHPANGLQGKEFIAGSYYKDTEGTIYFGGINGLNFFTPDNFKYKPEEIDVRINEVLVDNIPIKRDTNTVYLKNIQLSYNQNSLALTYSAPNYLFSDNFNYQYMLEGYDKNWINSGSRNFTSYTNLPPGDYKFKVRLNNVIHKFAPVSTMGIHIDTPFWRTWWFIFLIITLIILVIYSVYRYRLNRWMEMQKVKDKISADLHDDLGSRLTSINLLSAIYRNQKESVTKVLEDIEKEVRASSEALDEIVWNIRLTDESVEEIIAKIIRYAGEFLESADISYKIIKNENFSSVNLKMHKRRELFLISKEIINNIVRHSNAQNVTIEIRKIGNSIRLIYHDDGRGFDPQQITHRNGLVNLKKRIKNWKGQLEITSEINKGTTISISLPVDKPNLWKKFLGRN</sequence>
<dbReference type="PANTHER" id="PTHR43547:SF2">
    <property type="entry name" value="HYBRID SIGNAL TRANSDUCTION HISTIDINE KINASE C"/>
    <property type="match status" value="1"/>
</dbReference>
<dbReference type="InterPro" id="IPR036890">
    <property type="entry name" value="HATPase_C_sf"/>
</dbReference>
<evidence type="ECO:0000313" key="5">
    <source>
        <dbReference type="Proteomes" id="UP000241507"/>
    </source>
</evidence>
<dbReference type="Proteomes" id="UP000241507">
    <property type="component" value="Chromosome"/>
</dbReference>
<dbReference type="Pfam" id="PF07495">
    <property type="entry name" value="Y_Y_Y"/>
    <property type="match status" value="1"/>
</dbReference>
<dbReference type="CDD" id="cd16917">
    <property type="entry name" value="HATPase_UhpB-NarQ-NarX-like"/>
    <property type="match status" value="1"/>
</dbReference>
<evidence type="ECO:0000256" key="1">
    <source>
        <dbReference type="ARBA" id="ARBA00022553"/>
    </source>
</evidence>
<keyword evidence="2" id="KW-0812">Transmembrane</keyword>
<feature type="transmembrane region" description="Helical" evidence="2">
    <location>
        <begin position="770"/>
        <end position="788"/>
    </location>
</feature>
<protein>
    <recommendedName>
        <fullName evidence="3">Histidine kinase domain-containing protein</fullName>
    </recommendedName>
</protein>
<keyword evidence="2" id="KW-0472">Membrane</keyword>
<keyword evidence="1" id="KW-0597">Phosphoprotein</keyword>
<dbReference type="InterPro" id="IPR011047">
    <property type="entry name" value="Quinoprotein_ADH-like_sf"/>
</dbReference>
<name>A0A2R3Z9A7_9FLAO</name>
<dbReference type="KEGG" id="grs:C7S20_17215"/>
<feature type="domain" description="Histidine kinase" evidence="3">
    <location>
        <begin position="808"/>
        <end position="996"/>
    </location>
</feature>
<proteinExistence type="predicted"/>
<dbReference type="InterPro" id="IPR011110">
    <property type="entry name" value="Reg_prop"/>
</dbReference>
<dbReference type="SUPFAM" id="SSF55874">
    <property type="entry name" value="ATPase domain of HSP90 chaperone/DNA topoisomerase II/histidine kinase"/>
    <property type="match status" value="1"/>
</dbReference>
<evidence type="ECO:0000313" key="4">
    <source>
        <dbReference type="EMBL" id="AVR46859.1"/>
    </source>
</evidence>
<dbReference type="GO" id="GO:0000155">
    <property type="term" value="F:phosphorelay sensor kinase activity"/>
    <property type="evidence" value="ECO:0007669"/>
    <property type="project" value="TreeGrafter"/>
</dbReference>
<keyword evidence="5" id="KW-1185">Reference proteome</keyword>
<dbReference type="Gene3D" id="3.30.565.10">
    <property type="entry name" value="Histidine kinase-like ATPase, C-terminal domain"/>
    <property type="match status" value="1"/>
</dbReference>
<dbReference type="SUPFAM" id="SSF63829">
    <property type="entry name" value="Calcium-dependent phosphotriesterase"/>
    <property type="match status" value="1"/>
</dbReference>
<dbReference type="InterPro" id="IPR015943">
    <property type="entry name" value="WD40/YVTN_repeat-like_dom_sf"/>
</dbReference>
<dbReference type="InterPro" id="IPR003594">
    <property type="entry name" value="HATPase_dom"/>
</dbReference>
<dbReference type="Gene3D" id="2.60.40.10">
    <property type="entry name" value="Immunoglobulins"/>
    <property type="match status" value="1"/>
</dbReference>